<proteinExistence type="predicted"/>
<sequence length="70" mass="7993">MSRREYVSWWEFHKRNPIDPVGLHIKPAAFAAFTAAAHSQAGTKRSMQAFLDVLVPKSDDDEAEDWFDSL</sequence>
<name>A0A4S2CVW1_STEMA</name>
<dbReference type="AlphaFoldDB" id="A0A4S2CVW1"/>
<organism evidence="1 2">
    <name type="scientific">Stenotrophomonas maltophilia</name>
    <name type="common">Pseudomonas maltophilia</name>
    <name type="synonym">Xanthomonas maltophilia</name>
    <dbReference type="NCBI Taxonomy" id="40324"/>
    <lineage>
        <taxon>Bacteria</taxon>
        <taxon>Pseudomonadati</taxon>
        <taxon>Pseudomonadota</taxon>
        <taxon>Gammaproteobacteria</taxon>
        <taxon>Lysobacterales</taxon>
        <taxon>Lysobacteraceae</taxon>
        <taxon>Stenotrophomonas</taxon>
        <taxon>Stenotrophomonas maltophilia group</taxon>
    </lineage>
</organism>
<reference evidence="1 2" key="1">
    <citation type="submission" date="2019-04" db="EMBL/GenBank/DDBJ databases">
        <title>Microbes associate with the intestines of laboratory mice.</title>
        <authorList>
            <person name="Navarre W."/>
            <person name="Wong E."/>
            <person name="Huang K."/>
            <person name="Tropini C."/>
            <person name="Ng K."/>
            <person name="Yu B."/>
        </authorList>
    </citation>
    <scope>NUCLEOTIDE SEQUENCE [LARGE SCALE GENOMIC DNA]</scope>
    <source>
        <strain evidence="1 2">NM62_B4-13</strain>
    </source>
</reference>
<protein>
    <submittedName>
        <fullName evidence="1">Uncharacterized protein</fullName>
    </submittedName>
</protein>
<accession>A0A4S2CVW1</accession>
<comment type="caution">
    <text evidence="1">The sequence shown here is derived from an EMBL/GenBank/DDBJ whole genome shotgun (WGS) entry which is preliminary data.</text>
</comment>
<evidence type="ECO:0000313" key="1">
    <source>
        <dbReference type="EMBL" id="TGY32625.1"/>
    </source>
</evidence>
<evidence type="ECO:0000313" key="2">
    <source>
        <dbReference type="Proteomes" id="UP000306631"/>
    </source>
</evidence>
<dbReference type="Proteomes" id="UP000306631">
    <property type="component" value="Unassembled WGS sequence"/>
</dbReference>
<dbReference type="EMBL" id="SRYW01000015">
    <property type="protein sequence ID" value="TGY32625.1"/>
    <property type="molecule type" value="Genomic_DNA"/>
</dbReference>
<gene>
    <name evidence="1" type="ORF">E5352_15345</name>
</gene>
<dbReference type="OrthoDB" id="6039409at2"/>